<accession>A0AAV5T8Z8</accession>
<organism evidence="2 3">
    <name type="scientific">Pristionchus entomophagus</name>
    <dbReference type="NCBI Taxonomy" id="358040"/>
    <lineage>
        <taxon>Eukaryota</taxon>
        <taxon>Metazoa</taxon>
        <taxon>Ecdysozoa</taxon>
        <taxon>Nematoda</taxon>
        <taxon>Chromadorea</taxon>
        <taxon>Rhabditida</taxon>
        <taxon>Rhabditina</taxon>
        <taxon>Diplogasteromorpha</taxon>
        <taxon>Diplogasteroidea</taxon>
        <taxon>Neodiplogasteridae</taxon>
        <taxon>Pristionchus</taxon>
    </lineage>
</organism>
<comment type="caution">
    <text evidence="2">The sequence shown here is derived from an EMBL/GenBank/DDBJ whole genome shotgun (WGS) entry which is preliminary data.</text>
</comment>
<dbReference type="Proteomes" id="UP001432027">
    <property type="component" value="Unassembled WGS sequence"/>
</dbReference>
<dbReference type="AlphaFoldDB" id="A0AAV5T8Z8"/>
<feature type="region of interest" description="Disordered" evidence="1">
    <location>
        <begin position="69"/>
        <end position="96"/>
    </location>
</feature>
<reference evidence="2" key="1">
    <citation type="submission" date="2023-10" db="EMBL/GenBank/DDBJ databases">
        <title>Genome assembly of Pristionchus species.</title>
        <authorList>
            <person name="Yoshida K."/>
            <person name="Sommer R.J."/>
        </authorList>
    </citation>
    <scope>NUCLEOTIDE SEQUENCE</scope>
    <source>
        <strain evidence="2">RS0144</strain>
    </source>
</reference>
<evidence type="ECO:0000313" key="3">
    <source>
        <dbReference type="Proteomes" id="UP001432027"/>
    </source>
</evidence>
<keyword evidence="3" id="KW-1185">Reference proteome</keyword>
<sequence length="96" mass="10564">ETLKSEIFKLLRDSGEAVNEEDSFTFTRLGEGRGFSSLLWNVTVGSRVYAVKVTDTVSRVEEIAKMVSLQEGQKGPENGSDSGSNRTLSILYTMPD</sequence>
<evidence type="ECO:0008006" key="4">
    <source>
        <dbReference type="Google" id="ProtNLM"/>
    </source>
</evidence>
<evidence type="ECO:0000313" key="2">
    <source>
        <dbReference type="EMBL" id="GMS91402.1"/>
    </source>
</evidence>
<gene>
    <name evidence="2" type="ORF">PENTCL1PPCAC_13577</name>
</gene>
<evidence type="ECO:0000256" key="1">
    <source>
        <dbReference type="SAM" id="MobiDB-lite"/>
    </source>
</evidence>
<proteinExistence type="predicted"/>
<dbReference type="EMBL" id="BTSX01000003">
    <property type="protein sequence ID" value="GMS91402.1"/>
    <property type="molecule type" value="Genomic_DNA"/>
</dbReference>
<feature type="compositionally biased region" description="Polar residues" evidence="1">
    <location>
        <begin position="79"/>
        <end position="90"/>
    </location>
</feature>
<feature type="non-terminal residue" evidence="2">
    <location>
        <position position="1"/>
    </location>
</feature>
<name>A0AAV5T8Z8_9BILA</name>
<protein>
    <recommendedName>
        <fullName evidence="4">Protein kinase</fullName>
    </recommendedName>
</protein>